<sequence>MRRIQLIGDLGINFKDLDFGAIIVPKDHVDVALDGYLRDLFDMDEVAKVRAIAVSPNNRKLAVAAADLSVSLFDEKLQRRDKFATKPVDSKFGKKSYLVTALAFSPDSTKLAIGQTDNIVFVYRLGETWEEKKVICNKFAQSAPVTALIWPEENRLIIGLTDGKVRYASVHSNKCSTIYKTDAGIVALAQSPNRRSFVSGHEDAAIILFSFDTRTQAKICIHTTPPVCLVLSNFGILASGADKRIVSYNEQGRILQEFDCSRDSKERGFTAAVLDPTGYNAVFGSFDRIKLMSWSQRRGAWDEGQVLTMRNFYVVSAMAWKPDGSTVLCGNISGMVIAIDCALKRSLIKNQFETTFVSPSQVIVRDINTDARCVVRSNKGLSITDIRVMGRTSRYVIAYTASTLVLVDRETEKSSEIPWESGGNEKFYLDNENVCMIINAGEISFIEYGRDDIAGWIRTERLSPHLISARLNERKVRGGGELRRVAYLLDAHTIAIVDLASGNQLCQLDHGNTIDWLELNETASKLLYRDVRSSLFLFDVASEKSMNMINFCSYVQWVPKSDVVVAQSGDQLCVWYNTDHVEQVTQIPIQGDVDMVLRDNNRTEVQVQEANAKVAYELDSAMIEFGTAIEDLDLSRAVVFLEESERENVDVSAMWRQLATVALEEGNLLIAQRAYAGLKDISRVKYLEETIRITEEAAKTIPDGTQHYKVRARLAVMRKNFKEAERIYLEQNSVQEAIEMYQKLHRWEAAIELARATNYADLDKLQSQYYRNLYETGQEEKAAEIKEKEGDPMAAIDLFLKSNQPAHAARILLENDRLANDEALVEKVGLSLVQNEIFDKAGELFESAKQFQRALESYRKGKAFNKAIQVARFSFPEEVVKLEEEWGDDLYSSGKYEAAVSHFLEAGNSVKACDAAIKAKEWDKALQILNVLNDSEACARFNYAFAEHFETTGDYEQAEKYFIEAGKPKEAIEMYNKASRWADAYKLAVEFLGADQTRDMYLEKADELETNGRFKEAEDLYVELGEPQRAIGMYKNAGHNEDMIRLVGKYHGDRVEEAHMQLADELRAKNDFQGAEEQYLNAGDWKSAIKMYSEEKQWPDAYRVAKAYAGNDISEYVSYHWAKDLGGDSAVKLLQRHGMLDTAIDMATDKKDFDFGFELCRLGAKHKTQDVQAKYAMQLEDDGEYGKAEEFFVLANKPKEAVLMYMHNQDWDNAERVANEHVRDVLVDVYIGRARTAMEQGDHEKVESYLLRANQVDLIIQYYIQRERWPDVLRIAKEYKPDQLEELQNQFDDYQLKTGAKGAQSYMAQGRDWEAQGDFRRAIETYLKVEEPATNDPNLIAEAHRRAGELVAKNMADQEAGAALLEQIGERLVELGEGRDAGELLLLGNRPKAAIRALVSCMEWAKAKRIASELEPDMEAYVDEAYRDFLKNQGRIGDLIDVDVISAIDILVERGNWEKALETAKQQNHPALLDKYVAAYVSNLITEMRLFDAVKTFEKYGASANRSNFNVYKQLIDEIVNQREVNYDILSALRNMLHSLNDNIMKSEDVIEPEIVQVFTKYEHILHFMTLQFALKPVSSAEVDRIKLHLSVAMVRYIDMIQPDKILYEAGVACRNFGGKYENLAFVFLNHYLDVVDAIEDNDPSAVDNSIFDGTDIPIQFGLPNSRFLTEEEHEDVKEWVLAVSVDRSVSKELPVDTRGVYEGSLVDSEGKEYPICLISGYPILSNPKPLGNGKFVDPANWQSFVTVSKTNPSDQLFDVQQFLGKWANAHLNFSL</sequence>
<keyword evidence="3" id="KW-0853">WD repeat</keyword>
<dbReference type="Pfam" id="PF23878">
    <property type="entry name" value="TPR_ELP1"/>
    <property type="match status" value="1"/>
</dbReference>
<evidence type="ECO:0000256" key="1">
    <source>
        <dbReference type="ARBA" id="ARBA00004138"/>
    </source>
</evidence>
<evidence type="ECO:0000259" key="9">
    <source>
        <dbReference type="Pfam" id="PF23387"/>
    </source>
</evidence>
<dbReference type="GO" id="GO:0005930">
    <property type="term" value="C:axoneme"/>
    <property type="evidence" value="ECO:0007669"/>
    <property type="project" value="TreeGrafter"/>
</dbReference>
<dbReference type="InterPro" id="IPR056168">
    <property type="entry name" value="TPR_IF140/IFT172/WDR19"/>
</dbReference>
<dbReference type="InterPro" id="IPR001680">
    <property type="entry name" value="WD40_rpt"/>
</dbReference>
<dbReference type="Pfam" id="PF24762">
    <property type="entry name" value="TPR_IF140-IFT172"/>
    <property type="match status" value="1"/>
</dbReference>
<dbReference type="SMART" id="SM00320">
    <property type="entry name" value="WD40"/>
    <property type="match status" value="7"/>
</dbReference>
<dbReference type="WBParaSite" id="Pan_g1247.t1">
    <property type="protein sequence ID" value="Pan_g1247.t1"/>
    <property type="gene ID" value="Pan_g1247"/>
</dbReference>
<evidence type="ECO:0000256" key="2">
    <source>
        <dbReference type="ARBA" id="ARBA00022473"/>
    </source>
</evidence>
<dbReference type="InterPro" id="IPR011047">
    <property type="entry name" value="Quinoprotein_ADH-like_sf"/>
</dbReference>
<dbReference type="PANTHER" id="PTHR15722:SF2">
    <property type="entry name" value="INTRAFLAGELLAR TRANSPORT PROTEIN 172 HOMOLOG"/>
    <property type="match status" value="1"/>
</dbReference>
<organism evidence="12 13">
    <name type="scientific">Panagrellus redivivus</name>
    <name type="common">Microworm</name>
    <dbReference type="NCBI Taxonomy" id="6233"/>
    <lineage>
        <taxon>Eukaryota</taxon>
        <taxon>Metazoa</taxon>
        <taxon>Ecdysozoa</taxon>
        <taxon>Nematoda</taxon>
        <taxon>Chromadorea</taxon>
        <taxon>Rhabditida</taxon>
        <taxon>Tylenchina</taxon>
        <taxon>Panagrolaimomorpha</taxon>
        <taxon>Panagrolaimoidea</taxon>
        <taxon>Panagrolaimidae</taxon>
        <taxon>Panagrellus</taxon>
    </lineage>
</organism>
<evidence type="ECO:0000259" key="10">
    <source>
        <dbReference type="Pfam" id="PF23878"/>
    </source>
</evidence>
<evidence type="ECO:0000256" key="8">
    <source>
        <dbReference type="ARBA" id="ARBA00038130"/>
    </source>
</evidence>
<dbReference type="InterPro" id="IPR056157">
    <property type="entry name" value="TPR_IFT80_172_dom"/>
</dbReference>
<dbReference type="InterPro" id="IPR056166">
    <property type="entry name" value="TPR_ELP1"/>
</dbReference>
<keyword evidence="6" id="KW-0969">Cilium</keyword>
<dbReference type="InterPro" id="IPR011990">
    <property type="entry name" value="TPR-like_helical_dom_sf"/>
</dbReference>
<keyword evidence="4" id="KW-0677">Repeat</keyword>
<dbReference type="Gene3D" id="2.130.10.10">
    <property type="entry name" value="YVTN repeat-like/Quinoprotein amine dehydrogenase"/>
    <property type="match status" value="2"/>
</dbReference>
<evidence type="ECO:0000256" key="6">
    <source>
        <dbReference type="ARBA" id="ARBA00023069"/>
    </source>
</evidence>
<evidence type="ECO:0000259" key="11">
    <source>
        <dbReference type="Pfam" id="PF24762"/>
    </source>
</evidence>
<proteinExistence type="inferred from homology"/>
<dbReference type="GO" id="GO:0042073">
    <property type="term" value="P:intraciliary transport"/>
    <property type="evidence" value="ECO:0007669"/>
    <property type="project" value="TreeGrafter"/>
</dbReference>
<name>A0A7E4USX7_PANRE</name>
<feature type="domain" description="IF140/IFT172/WDR19 TPR" evidence="11">
    <location>
        <begin position="920"/>
        <end position="1208"/>
    </location>
</feature>
<dbReference type="PANTHER" id="PTHR15722">
    <property type="entry name" value="IFT140/172-RELATED"/>
    <property type="match status" value="1"/>
</dbReference>
<protein>
    <submittedName>
        <fullName evidence="13">WD_REPEATS_REGION domain-containing protein</fullName>
    </submittedName>
</protein>
<evidence type="ECO:0000256" key="3">
    <source>
        <dbReference type="ARBA" id="ARBA00022574"/>
    </source>
</evidence>
<dbReference type="Gene3D" id="1.25.40.470">
    <property type="match status" value="4"/>
</dbReference>
<feature type="domain" description="IFT80/172/WDR35 TPR" evidence="9">
    <location>
        <begin position="654"/>
        <end position="786"/>
    </location>
</feature>
<dbReference type="Pfam" id="PF23387">
    <property type="entry name" value="TPR_IFT80_172"/>
    <property type="match status" value="1"/>
</dbReference>
<dbReference type="GO" id="GO:0030992">
    <property type="term" value="C:intraciliary transport particle B"/>
    <property type="evidence" value="ECO:0007669"/>
    <property type="project" value="TreeGrafter"/>
</dbReference>
<dbReference type="SUPFAM" id="SSF50978">
    <property type="entry name" value="WD40 repeat-like"/>
    <property type="match status" value="1"/>
</dbReference>
<dbReference type="FunFam" id="1.25.40.470:FF:000008">
    <property type="entry name" value="Intraflagellar transport protein 172 homolog"/>
    <property type="match status" value="1"/>
</dbReference>
<evidence type="ECO:0000313" key="12">
    <source>
        <dbReference type="Proteomes" id="UP000492821"/>
    </source>
</evidence>
<dbReference type="InterPro" id="IPR015943">
    <property type="entry name" value="WD40/YVTN_repeat-like_dom_sf"/>
</dbReference>
<dbReference type="InterPro" id="IPR036322">
    <property type="entry name" value="WD40_repeat_dom_sf"/>
</dbReference>
<evidence type="ECO:0000256" key="5">
    <source>
        <dbReference type="ARBA" id="ARBA00022803"/>
    </source>
</evidence>
<keyword evidence="7" id="KW-0966">Cell projection</keyword>
<keyword evidence="12" id="KW-1185">Reference proteome</keyword>
<keyword evidence="5" id="KW-0802">TPR repeat</keyword>
<dbReference type="GO" id="GO:0036064">
    <property type="term" value="C:ciliary basal body"/>
    <property type="evidence" value="ECO:0007669"/>
    <property type="project" value="TreeGrafter"/>
</dbReference>
<dbReference type="SUPFAM" id="SSF50998">
    <property type="entry name" value="Quinoprotein alcohol dehydrogenase-like"/>
    <property type="match status" value="1"/>
</dbReference>
<feature type="domain" description="ELP1 TPR" evidence="10">
    <location>
        <begin position="824"/>
        <end position="901"/>
    </location>
</feature>
<dbReference type="Pfam" id="PF00400">
    <property type="entry name" value="WD40"/>
    <property type="match status" value="1"/>
</dbReference>
<evidence type="ECO:0000256" key="4">
    <source>
        <dbReference type="ARBA" id="ARBA00022737"/>
    </source>
</evidence>
<accession>A0A7E4USX7</accession>
<keyword evidence="2" id="KW-0217">Developmental protein</keyword>
<evidence type="ECO:0000256" key="7">
    <source>
        <dbReference type="ARBA" id="ARBA00023273"/>
    </source>
</evidence>
<dbReference type="Proteomes" id="UP000492821">
    <property type="component" value="Unassembled WGS sequence"/>
</dbReference>
<dbReference type="SUPFAM" id="SSF48452">
    <property type="entry name" value="TPR-like"/>
    <property type="match status" value="1"/>
</dbReference>
<comment type="subcellular location">
    <subcellularLocation>
        <location evidence="1">Cell projection</location>
        <location evidence="1">Cilium</location>
    </subcellularLocation>
</comment>
<comment type="similarity">
    <text evidence="8">Belongs to the IFT172 family.</text>
</comment>
<reference evidence="13" key="2">
    <citation type="submission" date="2020-10" db="UniProtKB">
        <authorList>
            <consortium name="WormBaseParasite"/>
        </authorList>
    </citation>
    <scope>IDENTIFICATION</scope>
</reference>
<evidence type="ECO:0000313" key="13">
    <source>
        <dbReference type="WBParaSite" id="Pan_g1247.t1"/>
    </source>
</evidence>
<reference evidence="12" key="1">
    <citation type="journal article" date="2013" name="Genetics">
        <title>The draft genome and transcriptome of Panagrellus redivivus are shaped by the harsh demands of a free-living lifestyle.</title>
        <authorList>
            <person name="Srinivasan J."/>
            <person name="Dillman A.R."/>
            <person name="Macchietto M.G."/>
            <person name="Heikkinen L."/>
            <person name="Lakso M."/>
            <person name="Fracchia K.M."/>
            <person name="Antoshechkin I."/>
            <person name="Mortazavi A."/>
            <person name="Wong G."/>
            <person name="Sternberg P.W."/>
        </authorList>
    </citation>
    <scope>NUCLEOTIDE SEQUENCE [LARGE SCALE GENOMIC DNA]</scope>
    <source>
        <strain evidence="12">MT8872</strain>
    </source>
</reference>